<comment type="caution">
    <text evidence="3">The sequence shown here is derived from an EMBL/GenBank/DDBJ whole genome shotgun (WGS) entry which is preliminary data.</text>
</comment>
<evidence type="ECO:0000256" key="1">
    <source>
        <dbReference type="SAM" id="SignalP"/>
    </source>
</evidence>
<proteinExistence type="predicted"/>
<feature type="signal peptide" evidence="1">
    <location>
        <begin position="1"/>
        <end position="24"/>
    </location>
</feature>
<accession>A0A7W7NRV6</accession>
<feature type="domain" description="DUF2147" evidence="2">
    <location>
        <begin position="34"/>
        <end position="137"/>
    </location>
</feature>
<dbReference type="PANTHER" id="PTHR36919">
    <property type="entry name" value="BLR1215 PROTEIN"/>
    <property type="match status" value="1"/>
</dbReference>
<feature type="chain" id="PRO_5030897309" evidence="1">
    <location>
        <begin position="25"/>
        <end position="139"/>
    </location>
</feature>
<dbReference type="Gene3D" id="2.40.128.520">
    <property type="match status" value="1"/>
</dbReference>
<dbReference type="EMBL" id="JACHLN010000001">
    <property type="protein sequence ID" value="MBB4837994.1"/>
    <property type="molecule type" value="Genomic_DNA"/>
</dbReference>
<evidence type="ECO:0000313" key="3">
    <source>
        <dbReference type="EMBL" id="MBB4837994.1"/>
    </source>
</evidence>
<evidence type="ECO:0000259" key="2">
    <source>
        <dbReference type="Pfam" id="PF09917"/>
    </source>
</evidence>
<dbReference type="Pfam" id="PF09917">
    <property type="entry name" value="DUF2147"/>
    <property type="match status" value="1"/>
</dbReference>
<dbReference type="RefSeq" id="WP_184163413.1">
    <property type="nucleotide sequence ID" value="NZ_JACHLN010000001.1"/>
</dbReference>
<organism evidence="3 4">
    <name type="scientific">Sphingomonas kyeonggiensis</name>
    <dbReference type="NCBI Taxonomy" id="1268553"/>
    <lineage>
        <taxon>Bacteria</taxon>
        <taxon>Pseudomonadati</taxon>
        <taxon>Pseudomonadota</taxon>
        <taxon>Alphaproteobacteria</taxon>
        <taxon>Sphingomonadales</taxon>
        <taxon>Sphingomonadaceae</taxon>
        <taxon>Sphingomonas</taxon>
    </lineage>
</organism>
<sequence>MFGKVLRAILPAFVLFSLAAPASASPPDAPIASEWRNPSNSVHIRIDNCGGAVCGTITWASDKAIADAKRGGTNSLVGTRLFRDLKPAGQGKWSGKVFVPDIRQTFSGTIQFQDGDKMVGKGCVLFGIICKAQTWSRVR</sequence>
<dbReference type="PANTHER" id="PTHR36919:SF2">
    <property type="entry name" value="BLL6627 PROTEIN"/>
    <property type="match status" value="1"/>
</dbReference>
<name>A0A7W7NRV6_9SPHN</name>
<dbReference type="AlphaFoldDB" id="A0A7W7NRV6"/>
<keyword evidence="4" id="KW-1185">Reference proteome</keyword>
<reference evidence="3 4" key="1">
    <citation type="submission" date="2020-08" db="EMBL/GenBank/DDBJ databases">
        <title>Functional genomics of gut bacteria from endangered species of beetles.</title>
        <authorList>
            <person name="Carlos-Shanley C."/>
        </authorList>
    </citation>
    <scope>NUCLEOTIDE SEQUENCE [LARGE SCALE GENOMIC DNA]</scope>
    <source>
        <strain evidence="3 4">S00224</strain>
    </source>
</reference>
<dbReference type="Proteomes" id="UP000575241">
    <property type="component" value="Unassembled WGS sequence"/>
</dbReference>
<keyword evidence="1" id="KW-0732">Signal</keyword>
<evidence type="ECO:0000313" key="4">
    <source>
        <dbReference type="Proteomes" id="UP000575241"/>
    </source>
</evidence>
<dbReference type="InterPro" id="IPR019223">
    <property type="entry name" value="DUF2147"/>
</dbReference>
<protein>
    <submittedName>
        <fullName evidence="3">Uncharacterized protein (DUF2147 family)</fullName>
    </submittedName>
</protein>
<gene>
    <name evidence="3" type="ORF">HNP52_001045</name>
</gene>